<keyword evidence="3" id="KW-1185">Reference proteome</keyword>
<sequence length="264" mass="27030">MGGSSRGRLGIALGAALAIEAVGLAVGFGLSEPTSLRPDYSDPLLGLDVLLPAECVAIVAIVIALARRKPGAAWWAAASATAILAVSVQLLEAGAGGWSTWCAIALLASFAGIVLSLLRTGRPVPEGGNDRGAAPGRLTGKAATALAVVALVASMSMGEGMEDVDYSGTWTAGRDDLTLTLTGGQDGGQYTLRWGTCTEQSDWTLDYPQMTTSVQVWLIRETGATSTCLPGTKNIMLRVSGGTSAAPTLALPGPDGKTWTLTRE</sequence>
<keyword evidence="1" id="KW-0812">Transmembrane</keyword>
<keyword evidence="1" id="KW-0472">Membrane</keyword>
<name>A0ABQ3TJ79_9ACTN</name>
<feature type="transmembrane region" description="Helical" evidence="1">
    <location>
        <begin position="97"/>
        <end position="118"/>
    </location>
</feature>
<gene>
    <name evidence="2" type="ORF">Sspor_60300</name>
</gene>
<feature type="transmembrane region" description="Helical" evidence="1">
    <location>
        <begin position="49"/>
        <end position="66"/>
    </location>
</feature>
<accession>A0ABQ3TJ79</accession>
<proteinExistence type="predicted"/>
<dbReference type="Proteomes" id="UP000608522">
    <property type="component" value="Unassembled WGS sequence"/>
</dbReference>
<dbReference type="EMBL" id="BNED01000005">
    <property type="protein sequence ID" value="GHI80469.1"/>
    <property type="molecule type" value="Genomic_DNA"/>
</dbReference>
<evidence type="ECO:0000313" key="3">
    <source>
        <dbReference type="Proteomes" id="UP000608522"/>
    </source>
</evidence>
<keyword evidence="1" id="KW-1133">Transmembrane helix</keyword>
<evidence type="ECO:0000313" key="2">
    <source>
        <dbReference type="EMBL" id="GHI80469.1"/>
    </source>
</evidence>
<dbReference type="RefSeq" id="WP_202201826.1">
    <property type="nucleotide sequence ID" value="NZ_BAAATO010000029.1"/>
</dbReference>
<comment type="caution">
    <text evidence="2">The sequence shown here is derived from an EMBL/GenBank/DDBJ whole genome shotgun (WGS) entry which is preliminary data.</text>
</comment>
<feature type="transmembrane region" description="Helical" evidence="1">
    <location>
        <begin position="73"/>
        <end position="91"/>
    </location>
</feature>
<evidence type="ECO:0000256" key="1">
    <source>
        <dbReference type="SAM" id="Phobius"/>
    </source>
</evidence>
<organism evidence="2 3">
    <name type="scientific">Streptomyces spororaveus</name>
    <dbReference type="NCBI Taxonomy" id="284039"/>
    <lineage>
        <taxon>Bacteria</taxon>
        <taxon>Bacillati</taxon>
        <taxon>Actinomycetota</taxon>
        <taxon>Actinomycetes</taxon>
        <taxon>Kitasatosporales</taxon>
        <taxon>Streptomycetaceae</taxon>
        <taxon>Streptomyces</taxon>
    </lineage>
</organism>
<protein>
    <submittedName>
        <fullName evidence="2">Uncharacterized protein</fullName>
    </submittedName>
</protein>
<reference evidence="3" key="1">
    <citation type="submission" date="2023-07" db="EMBL/GenBank/DDBJ databases">
        <title>Whole genome shotgun sequence of Streptomyces spororaveus NBRC 15456.</title>
        <authorList>
            <person name="Komaki H."/>
            <person name="Tamura T."/>
        </authorList>
    </citation>
    <scope>NUCLEOTIDE SEQUENCE [LARGE SCALE GENOMIC DNA]</scope>
    <source>
        <strain evidence="3">NBRC 15456</strain>
    </source>
</reference>